<dbReference type="Proteomes" id="UP000305654">
    <property type="component" value="Unassembled WGS sequence"/>
</dbReference>
<dbReference type="OrthoDB" id="7300654at2"/>
<dbReference type="InterPro" id="IPR019734">
    <property type="entry name" value="TPR_rpt"/>
</dbReference>
<dbReference type="PROSITE" id="PS50005">
    <property type="entry name" value="TPR"/>
    <property type="match status" value="2"/>
</dbReference>
<evidence type="ECO:0000313" key="4">
    <source>
        <dbReference type="EMBL" id="TLU71683.1"/>
    </source>
</evidence>
<evidence type="ECO:0000313" key="5">
    <source>
        <dbReference type="Proteomes" id="UP000305654"/>
    </source>
</evidence>
<dbReference type="RefSeq" id="WP_138326753.1">
    <property type="nucleotide sequence ID" value="NZ_VCDI01000005.1"/>
</dbReference>
<dbReference type="InterPro" id="IPR052346">
    <property type="entry name" value="O-mannosyl-transferase_TMTC"/>
</dbReference>
<dbReference type="AlphaFoldDB" id="A0A5R9J489"/>
<keyword evidence="1" id="KW-0677">Repeat</keyword>
<dbReference type="SUPFAM" id="SSF48452">
    <property type="entry name" value="TPR-like"/>
    <property type="match status" value="1"/>
</dbReference>
<evidence type="ECO:0000256" key="2">
    <source>
        <dbReference type="ARBA" id="ARBA00022803"/>
    </source>
</evidence>
<dbReference type="SMART" id="SM00028">
    <property type="entry name" value="TPR"/>
    <property type="match status" value="4"/>
</dbReference>
<name>A0A5R9J489_9PROT</name>
<keyword evidence="2 3" id="KW-0802">TPR repeat</keyword>
<protein>
    <submittedName>
        <fullName evidence="4">Tetratricopeptide repeat protein</fullName>
    </submittedName>
</protein>
<feature type="repeat" description="TPR" evidence="3">
    <location>
        <begin position="132"/>
        <end position="165"/>
    </location>
</feature>
<dbReference type="PANTHER" id="PTHR44227:SF3">
    <property type="entry name" value="PROTEIN O-MANNOSYL-TRANSFERASE TMTC4"/>
    <property type="match status" value="1"/>
</dbReference>
<dbReference type="Gene3D" id="1.25.40.10">
    <property type="entry name" value="Tetratricopeptide repeat domain"/>
    <property type="match status" value="1"/>
</dbReference>
<evidence type="ECO:0000256" key="3">
    <source>
        <dbReference type="PROSITE-ProRule" id="PRU00339"/>
    </source>
</evidence>
<dbReference type="Pfam" id="PF13432">
    <property type="entry name" value="TPR_16"/>
    <property type="match status" value="2"/>
</dbReference>
<dbReference type="PANTHER" id="PTHR44227">
    <property type="match status" value="1"/>
</dbReference>
<keyword evidence="5" id="KW-1185">Reference proteome</keyword>
<dbReference type="InterPro" id="IPR011990">
    <property type="entry name" value="TPR-like_helical_dom_sf"/>
</dbReference>
<proteinExistence type="predicted"/>
<accession>A0A5R9J489</accession>
<sequence>MPEPTAGRPASSTVTEALRQAWAGIAAGDDAAGTLFRDACRLLRAGDPAAAGLLPQLEAFPSHVPGWLVLGALLRDRGQPVAALVACGRVLEVTPGHRDALYIAAQCERMLGRDDAALARLELAVGIDGQFAEGWYSLAVLRQDRRQPGPAAEAYRRALQATPGHHEAALNLGVALQELGDLEAALDAYAVAYRLRPESFGRIAQSLVSGRVGALWLDPARLRQRLGGA</sequence>
<dbReference type="EMBL" id="VCDI01000005">
    <property type="protein sequence ID" value="TLU71683.1"/>
    <property type="molecule type" value="Genomic_DNA"/>
</dbReference>
<organism evidence="4 5">
    <name type="scientific">Lichenicoccus roseus</name>
    <dbReference type="NCBI Taxonomy" id="2683649"/>
    <lineage>
        <taxon>Bacteria</taxon>
        <taxon>Pseudomonadati</taxon>
        <taxon>Pseudomonadota</taxon>
        <taxon>Alphaproteobacteria</taxon>
        <taxon>Acetobacterales</taxon>
        <taxon>Acetobacteraceae</taxon>
        <taxon>Lichenicoccus</taxon>
    </lineage>
</organism>
<feature type="repeat" description="TPR" evidence="3">
    <location>
        <begin position="166"/>
        <end position="199"/>
    </location>
</feature>
<reference evidence="4 5" key="1">
    <citation type="submission" date="2019-05" db="EMBL/GenBank/DDBJ databases">
        <authorList>
            <person name="Pankratov T."/>
            <person name="Grouzdev D."/>
        </authorList>
    </citation>
    <scope>NUCLEOTIDE SEQUENCE [LARGE SCALE GENOMIC DNA]</scope>
    <source>
        <strain evidence="4 5">KEBCLARHB70R</strain>
    </source>
</reference>
<evidence type="ECO:0000256" key="1">
    <source>
        <dbReference type="ARBA" id="ARBA00022737"/>
    </source>
</evidence>
<comment type="caution">
    <text evidence="4">The sequence shown here is derived from an EMBL/GenBank/DDBJ whole genome shotgun (WGS) entry which is preliminary data.</text>
</comment>
<gene>
    <name evidence="4" type="ORF">FE263_14525</name>
</gene>